<feature type="region of interest" description="Disordered" evidence="11">
    <location>
        <begin position="804"/>
        <end position="836"/>
    </location>
</feature>
<evidence type="ECO:0000256" key="11">
    <source>
        <dbReference type="SAM" id="MobiDB-lite"/>
    </source>
</evidence>
<keyword evidence="9 12" id="KW-0472">Membrane</keyword>
<protein>
    <submittedName>
        <fullName evidence="16">Arabinosyltransferase</fullName>
    </submittedName>
</protein>
<dbReference type="OrthoDB" id="3584570at2"/>
<name>A0A5A7SHI0_9NOCA</name>
<feature type="transmembrane region" description="Helical" evidence="12">
    <location>
        <begin position="712"/>
        <end position="731"/>
    </location>
</feature>
<feature type="transmembrane region" description="Helical" evidence="12">
    <location>
        <begin position="667"/>
        <end position="692"/>
    </location>
</feature>
<dbReference type="Gene3D" id="2.60.120.610">
    <property type="entry name" value="arabinofuranosyltransferase like domain"/>
    <property type="match status" value="1"/>
</dbReference>
<gene>
    <name evidence="16" type="ORF">FOY51_05085</name>
</gene>
<dbReference type="EMBL" id="VLNY01000002">
    <property type="protein sequence ID" value="KAA0023955.1"/>
    <property type="molecule type" value="Genomic_DNA"/>
</dbReference>
<feature type="transmembrane region" description="Helical" evidence="12">
    <location>
        <begin position="51"/>
        <end position="70"/>
    </location>
</feature>
<dbReference type="AlphaFoldDB" id="A0A5A7SHI0"/>
<reference evidence="16 17" key="1">
    <citation type="submission" date="2019-07" db="EMBL/GenBank/DDBJ databases">
        <title>Rhodococcus cavernicolus sp. nov., isolated from a cave.</title>
        <authorList>
            <person name="Lee S.D."/>
        </authorList>
    </citation>
    <scope>NUCLEOTIDE SEQUENCE [LARGE SCALE GENOMIC DNA]</scope>
    <source>
        <strain evidence="16 17">C1-24</strain>
    </source>
</reference>
<evidence type="ECO:0000259" key="15">
    <source>
        <dbReference type="Pfam" id="PF17689"/>
    </source>
</evidence>
<organism evidence="16 17">
    <name type="scientific">Antrihabitans cavernicola</name>
    <dbReference type="NCBI Taxonomy" id="2495913"/>
    <lineage>
        <taxon>Bacteria</taxon>
        <taxon>Bacillati</taxon>
        <taxon>Actinomycetota</taxon>
        <taxon>Actinomycetes</taxon>
        <taxon>Mycobacteriales</taxon>
        <taxon>Nocardiaceae</taxon>
        <taxon>Antrihabitans</taxon>
    </lineage>
</organism>
<dbReference type="Gene3D" id="2.60.120.940">
    <property type="entry name" value="EmbC, C-terminal domain, subdomain 2"/>
    <property type="match status" value="1"/>
</dbReference>
<feature type="transmembrane region" description="Helical" evidence="12">
    <location>
        <begin position="632"/>
        <end position="655"/>
    </location>
</feature>
<keyword evidence="17" id="KW-1185">Reference proteome</keyword>
<dbReference type="InterPro" id="IPR027451">
    <property type="entry name" value="EmbABC_dom1"/>
</dbReference>
<sequence length="1113" mass="118111">MIADAKDSQVGPLASRDVVDSDVRTVPPAGKGPTTDPNSQESPSRRRTYRIAAVVTAVLGILLTIATPLLPVDQQQSSITWPQGGSTRAIDVPLVSYSPVTFDATIPCSAVGDLAGANGGILMSTSPQGAPNAEKYGLVAKVTAASSPGGARLEVVQRERTLLAQSVDALPPNCSVVIDSNPTRSSVELTGSGTPATVFEGDLRPQVVGIFSDIKGAPPAGLQVRSELDSRFSSTPTTLKLLAMIIGSIMTVLSFIALHLLDNSDGRRSRRFLPNKWWALGRVDVVVIGTLILWHFIGATTADDGYQYGMAKAAHQSGYMGNYFRYWGVPESPVGTPYYDAFGVLSRITTASPFVRLIALACGIVAWLVISREVVPRLGARIRENRVAIWTGALVFLAFWLPYNNGLRPEPAVALGVLLTWCSVERAIATRRLLPAAIAILIAGFTVTCGPSGIICFAALLAGLRPIVQIWVARGKKLGYLSQLLPVIAAGTVILVPAFADQTLAVVREMNRVHVIAGPSVPWFEEYLRYQYLLNISPDGSLSRRFGVFVMILSLAVCIVVMLRRNGKIPGIASGPARRIIGITIGAMVLMMFTPTKWTHHFGIYAGLAGSLAVVTAVAVSAVALRSRRNRALFAAAILFLLAMCFTSSNGWWYVTSWGVPFWDKPIMIAGLGASTIFLGLTMLMLAVAVWFHLREPYTGGPTFPKSRWWALPPLTIAAAGMVLLEVLSMAKGAVAQYPSFSLAKSNFDALAGNACGLAPYVQLETDPNKSMLQPLTGDASAALAGTSSGFTPDGVAGDLTADEETSAASGTANSVDTGDQKSTTTSSAGTGGGAGQVGINGSNVALPFGLSPQTTPVLGSYQSGEQSAASLTSGWYGLPGASGGARGDLISIAVAGRVRSVDHDGIVTDGPVLQVEYGTKNPDGSVAPKGRVTPIDIGPAPSWRNLRVPMDQIPASSDVVRLVVSDQNANPDQWIAVTPPRVPQTRTLQDVVGTKTPVMVDWAVGLQFPCQRPFDSHEGVAEVPEYRILPDRIGAITTNKWQDHYGGGPLGWIDILLDAKTIPSYLKDDLSRDWGEIERYEPRNSDAVPAQVNKVTVQRSGMWTPGPINTAS</sequence>
<dbReference type="InterPro" id="IPR007680">
    <property type="entry name" value="Arabino_trans_central"/>
</dbReference>
<keyword evidence="6 16" id="KW-0808">Transferase</keyword>
<evidence type="ECO:0000256" key="8">
    <source>
        <dbReference type="ARBA" id="ARBA00022989"/>
    </source>
</evidence>
<evidence type="ECO:0000256" key="4">
    <source>
        <dbReference type="ARBA" id="ARBA00022475"/>
    </source>
</evidence>
<feature type="transmembrane region" description="Helical" evidence="12">
    <location>
        <begin position="354"/>
        <end position="375"/>
    </location>
</feature>
<feature type="compositionally biased region" description="Polar residues" evidence="11">
    <location>
        <begin position="807"/>
        <end position="822"/>
    </location>
</feature>
<dbReference type="Pfam" id="PF14896">
    <property type="entry name" value="Arabino_trans_C"/>
    <property type="match status" value="1"/>
</dbReference>
<dbReference type="Pfam" id="PF17689">
    <property type="entry name" value="Arabino_trans_N"/>
    <property type="match status" value="1"/>
</dbReference>
<evidence type="ECO:0000259" key="13">
    <source>
        <dbReference type="Pfam" id="PF04602"/>
    </source>
</evidence>
<evidence type="ECO:0000313" key="16">
    <source>
        <dbReference type="EMBL" id="KAA0023955.1"/>
    </source>
</evidence>
<evidence type="ECO:0000256" key="12">
    <source>
        <dbReference type="SAM" id="Phobius"/>
    </source>
</evidence>
<evidence type="ECO:0000256" key="3">
    <source>
        <dbReference type="ARBA" id="ARBA00008195"/>
    </source>
</evidence>
<feature type="domain" description="Arabinofuranosyltransferase central" evidence="13">
    <location>
        <begin position="235"/>
        <end position="695"/>
    </location>
</feature>
<feature type="transmembrane region" description="Helical" evidence="12">
    <location>
        <begin position="480"/>
        <end position="500"/>
    </location>
</feature>
<keyword evidence="4" id="KW-1003">Cell membrane</keyword>
<evidence type="ECO:0000256" key="9">
    <source>
        <dbReference type="ARBA" id="ARBA00023136"/>
    </source>
</evidence>
<dbReference type="Proteomes" id="UP000322244">
    <property type="component" value="Unassembled WGS sequence"/>
</dbReference>
<dbReference type="GO" id="GO:0005886">
    <property type="term" value="C:plasma membrane"/>
    <property type="evidence" value="ECO:0007669"/>
    <property type="project" value="UniProtKB-SubCell"/>
</dbReference>
<proteinExistence type="inferred from homology"/>
<comment type="similarity">
    <text evidence="3">Belongs to the emb family.</text>
</comment>
<dbReference type="GO" id="GO:0052636">
    <property type="term" value="F:arabinosyltransferase activity"/>
    <property type="evidence" value="ECO:0007669"/>
    <property type="project" value="InterPro"/>
</dbReference>
<keyword evidence="5" id="KW-0328">Glycosyltransferase</keyword>
<feature type="transmembrane region" description="Helical" evidence="12">
    <location>
        <begin position="576"/>
        <end position="596"/>
    </location>
</feature>
<dbReference type="GO" id="GO:0071766">
    <property type="term" value="P:Actinobacterium-type cell wall biogenesis"/>
    <property type="evidence" value="ECO:0007669"/>
    <property type="project" value="InterPro"/>
</dbReference>
<feature type="region of interest" description="Disordered" evidence="11">
    <location>
        <begin position="1"/>
        <end position="47"/>
    </location>
</feature>
<feature type="transmembrane region" description="Helical" evidence="12">
    <location>
        <begin position="241"/>
        <end position="261"/>
    </location>
</feature>
<dbReference type="Gene3D" id="3.40.190.160">
    <property type="match status" value="1"/>
</dbReference>
<feature type="domain" description="Arabinosyltransferase C-terminal" evidence="14">
    <location>
        <begin position="727"/>
        <end position="1110"/>
    </location>
</feature>
<dbReference type="InterPro" id="IPR040920">
    <property type="entry name" value="Arabino_trans_N"/>
</dbReference>
<accession>A0A5A7SHI0</accession>
<feature type="transmembrane region" description="Helical" evidence="12">
    <location>
        <begin position="433"/>
        <end position="460"/>
    </location>
</feature>
<keyword evidence="10" id="KW-0961">Cell wall biogenesis/degradation</keyword>
<evidence type="ECO:0000259" key="14">
    <source>
        <dbReference type="Pfam" id="PF14896"/>
    </source>
</evidence>
<evidence type="ECO:0000256" key="7">
    <source>
        <dbReference type="ARBA" id="ARBA00022692"/>
    </source>
</evidence>
<keyword evidence="8 12" id="KW-1133">Transmembrane helix</keyword>
<dbReference type="InterPro" id="IPR042486">
    <property type="entry name" value="Arabino_trans_C_2"/>
</dbReference>
<evidence type="ECO:0000256" key="1">
    <source>
        <dbReference type="ARBA" id="ARBA00003001"/>
    </source>
</evidence>
<comment type="function">
    <text evidence="1">Arabinosyl transferase responsible for the polymerization of arabinose into the arabinan of arabinogalactan.</text>
</comment>
<comment type="subcellular location">
    <subcellularLocation>
        <location evidence="2">Cell membrane</location>
        <topology evidence="2">Multi-pass membrane protein</topology>
    </subcellularLocation>
</comment>
<comment type="caution">
    <text evidence="16">The sequence shown here is derived from an EMBL/GenBank/DDBJ whole genome shotgun (WGS) entry which is preliminary data.</text>
</comment>
<keyword evidence="7 12" id="KW-0812">Transmembrane</keyword>
<feature type="transmembrane region" description="Helical" evidence="12">
    <location>
        <begin position="277"/>
        <end position="297"/>
    </location>
</feature>
<feature type="transmembrane region" description="Helical" evidence="12">
    <location>
        <begin position="546"/>
        <end position="564"/>
    </location>
</feature>
<evidence type="ECO:0000256" key="5">
    <source>
        <dbReference type="ARBA" id="ARBA00022676"/>
    </source>
</evidence>
<feature type="domain" description="Arabinosyltransferas concanavalin like" evidence="15">
    <location>
        <begin position="74"/>
        <end position="231"/>
    </location>
</feature>
<feature type="transmembrane region" description="Helical" evidence="12">
    <location>
        <begin position="387"/>
        <end position="403"/>
    </location>
</feature>
<evidence type="ECO:0000256" key="10">
    <source>
        <dbReference type="ARBA" id="ARBA00023316"/>
    </source>
</evidence>
<feature type="transmembrane region" description="Helical" evidence="12">
    <location>
        <begin position="602"/>
        <end position="625"/>
    </location>
</feature>
<evidence type="ECO:0000313" key="17">
    <source>
        <dbReference type="Proteomes" id="UP000322244"/>
    </source>
</evidence>
<dbReference type="Pfam" id="PF04602">
    <property type="entry name" value="Arabinose_trans"/>
    <property type="match status" value="1"/>
</dbReference>
<evidence type="ECO:0000256" key="6">
    <source>
        <dbReference type="ARBA" id="ARBA00022679"/>
    </source>
</evidence>
<dbReference type="GO" id="GO:0071555">
    <property type="term" value="P:cell wall organization"/>
    <property type="evidence" value="ECO:0007669"/>
    <property type="project" value="UniProtKB-KW"/>
</dbReference>
<evidence type="ECO:0000256" key="2">
    <source>
        <dbReference type="ARBA" id="ARBA00004651"/>
    </source>
</evidence>
<dbReference type="InterPro" id="IPR032731">
    <property type="entry name" value="Arabino_trans_C"/>
</dbReference>